<feature type="transmembrane region" description="Helical" evidence="1">
    <location>
        <begin position="39"/>
        <end position="60"/>
    </location>
</feature>
<evidence type="ECO:0000313" key="2">
    <source>
        <dbReference type="EMBL" id="MBP1987346.1"/>
    </source>
</evidence>
<keyword evidence="1" id="KW-0472">Membrane</keyword>
<feature type="transmembrane region" description="Helical" evidence="1">
    <location>
        <begin position="66"/>
        <end position="90"/>
    </location>
</feature>
<feature type="transmembrane region" description="Helical" evidence="1">
    <location>
        <begin position="169"/>
        <end position="187"/>
    </location>
</feature>
<accession>A0A8T4GWP5</accession>
<organism evidence="2 3">
    <name type="scientific">Halolamina salifodinae</name>
    <dbReference type="NCBI Taxonomy" id="1202767"/>
    <lineage>
        <taxon>Archaea</taxon>
        <taxon>Methanobacteriati</taxon>
        <taxon>Methanobacteriota</taxon>
        <taxon>Stenosarchaea group</taxon>
        <taxon>Halobacteria</taxon>
        <taxon>Halobacteriales</taxon>
        <taxon>Haloferacaceae</taxon>
    </lineage>
</organism>
<name>A0A8T4GWP5_9EURY</name>
<keyword evidence="1" id="KW-0812">Transmembrane</keyword>
<feature type="transmembrane region" description="Helical" evidence="1">
    <location>
        <begin position="12"/>
        <end position="32"/>
    </location>
</feature>
<gene>
    <name evidence="2" type="ORF">J2753_001844</name>
</gene>
<evidence type="ECO:0000313" key="3">
    <source>
        <dbReference type="Proteomes" id="UP000823736"/>
    </source>
</evidence>
<keyword evidence="1" id="KW-1133">Transmembrane helix</keyword>
<comment type="caution">
    <text evidence="2">The sequence shown here is derived from an EMBL/GenBank/DDBJ whole genome shotgun (WGS) entry which is preliminary data.</text>
</comment>
<dbReference type="RefSeq" id="WP_209491601.1">
    <property type="nucleotide sequence ID" value="NZ_JAGGLC010000003.1"/>
</dbReference>
<protein>
    <submittedName>
        <fullName evidence="2">Uncharacterized protein</fullName>
    </submittedName>
</protein>
<dbReference type="AlphaFoldDB" id="A0A8T4GWP5"/>
<feature type="transmembrane region" description="Helical" evidence="1">
    <location>
        <begin position="130"/>
        <end position="149"/>
    </location>
</feature>
<keyword evidence="3" id="KW-1185">Reference proteome</keyword>
<reference evidence="2" key="1">
    <citation type="submission" date="2021-03" db="EMBL/GenBank/DDBJ databases">
        <title>Genomic Encyclopedia of Type Strains, Phase IV (KMG-IV): sequencing the most valuable type-strain genomes for metagenomic binning, comparative biology and taxonomic classification.</title>
        <authorList>
            <person name="Goeker M."/>
        </authorList>
    </citation>
    <scope>NUCLEOTIDE SEQUENCE</scope>
    <source>
        <strain evidence="2">DSM 26232</strain>
    </source>
</reference>
<proteinExistence type="predicted"/>
<sequence length="188" mass="18273">MLSTNTDAGTLSRGLAGGAVLAALLASAVLLFPQPPADVFFTGIVLLCPLFAVVGAAGAWTGHTALVWVAALLSVGLTLAGAMSVGLLFAPAALLLLGSAVAAQAAGPDTAAQESLLADPPEARERAQKALLGVAGIVVGAAAVDAAALDRDLFGSCAQETLGCVLQTTNWGLVGLTLLGFGAVAGGG</sequence>
<evidence type="ECO:0000256" key="1">
    <source>
        <dbReference type="SAM" id="Phobius"/>
    </source>
</evidence>
<dbReference type="OrthoDB" id="346467at2157"/>
<dbReference type="Proteomes" id="UP000823736">
    <property type="component" value="Unassembled WGS sequence"/>
</dbReference>
<dbReference type="EMBL" id="JAGGLC010000003">
    <property type="protein sequence ID" value="MBP1987346.1"/>
    <property type="molecule type" value="Genomic_DNA"/>
</dbReference>